<evidence type="ECO:0000256" key="5">
    <source>
        <dbReference type="SAM" id="MobiDB-lite"/>
    </source>
</evidence>
<feature type="compositionally biased region" description="Pro residues" evidence="5">
    <location>
        <begin position="1"/>
        <end position="11"/>
    </location>
</feature>
<name>A0AAD9FXE8_PAPLA</name>
<evidence type="ECO:0000256" key="4">
    <source>
        <dbReference type="ARBA" id="ARBA00023242"/>
    </source>
</evidence>
<dbReference type="GO" id="GO:0000387">
    <property type="term" value="P:spliceosomal snRNP assembly"/>
    <property type="evidence" value="ECO:0007669"/>
    <property type="project" value="TreeGrafter"/>
</dbReference>
<evidence type="ECO:0000256" key="3">
    <source>
        <dbReference type="ARBA" id="ARBA00022490"/>
    </source>
</evidence>
<evidence type="ECO:0000313" key="7">
    <source>
        <dbReference type="Proteomes" id="UP001182556"/>
    </source>
</evidence>
<dbReference type="Pfam" id="PF03517">
    <property type="entry name" value="Voldacs"/>
    <property type="match status" value="1"/>
</dbReference>
<comment type="subcellular location">
    <subcellularLocation>
        <location evidence="2">Cytoplasm</location>
    </subcellularLocation>
    <subcellularLocation>
        <location evidence="1">Nucleus</location>
    </subcellularLocation>
</comment>
<sequence>MLNPLSSPPPLITQEEHDVATSSTPADFDRNPPILRFHDEQVEVTLEPRDGFQGYEGRVAGQLWVTESAVSFLPPNGAGWTLPFPSLTLHALTPSSPDSPAHVYCQVDESDSGANGHADGEEEEYTPMREIRIFLPETKLQPLFAALSQCSALHMSLLPNGEPSSFFGFGDMDDGPDDEWEGEEEDEEEQDGEEDQGGRVRSDFHSGGGPGARFRPY</sequence>
<feature type="region of interest" description="Disordered" evidence="5">
    <location>
        <begin position="164"/>
        <end position="217"/>
    </location>
</feature>
<evidence type="ECO:0000256" key="2">
    <source>
        <dbReference type="ARBA" id="ARBA00004496"/>
    </source>
</evidence>
<dbReference type="PANTHER" id="PTHR21399:SF0">
    <property type="entry name" value="METHYLOSOME SUBUNIT PICLN"/>
    <property type="match status" value="1"/>
</dbReference>
<dbReference type="GO" id="GO:0005829">
    <property type="term" value="C:cytosol"/>
    <property type="evidence" value="ECO:0007669"/>
    <property type="project" value="TreeGrafter"/>
</dbReference>
<reference evidence="6" key="1">
    <citation type="submission" date="2023-02" db="EMBL/GenBank/DDBJ databases">
        <title>Identification and recombinant expression of a fungal hydrolase from Papiliotrema laurentii that hydrolyzes apple cutin and clears colloidal polyester polyurethane.</title>
        <authorList>
            <consortium name="DOE Joint Genome Institute"/>
            <person name="Roman V.A."/>
            <person name="Bojanowski C."/>
            <person name="Crable B.R."/>
            <person name="Wagner D.N."/>
            <person name="Hung C.S."/>
            <person name="Nadeau L.J."/>
            <person name="Schratz L."/>
            <person name="Haridas S."/>
            <person name="Pangilinan J."/>
            <person name="Lipzen A."/>
            <person name="Na H."/>
            <person name="Yan M."/>
            <person name="Ng V."/>
            <person name="Grigoriev I.V."/>
            <person name="Spatafora J.W."/>
            <person name="Barlow D."/>
            <person name="Biffinger J."/>
            <person name="Kelley-Loughnane N."/>
            <person name="Varaljay V.A."/>
            <person name="Crookes-Goodson W.J."/>
        </authorList>
    </citation>
    <scope>NUCLEOTIDE SEQUENCE</scope>
    <source>
        <strain evidence="6">5307AH</strain>
    </source>
</reference>
<dbReference type="AlphaFoldDB" id="A0AAD9FXE8"/>
<dbReference type="Proteomes" id="UP001182556">
    <property type="component" value="Unassembled WGS sequence"/>
</dbReference>
<gene>
    <name evidence="6" type="ORF">DB88DRAFT_480204</name>
</gene>
<dbReference type="PANTHER" id="PTHR21399">
    <property type="entry name" value="CHLORIDE CONDUCTANCE REGULATORY PROTEIN ICLN"/>
    <property type="match status" value="1"/>
</dbReference>
<dbReference type="Gene3D" id="2.30.29.30">
    <property type="entry name" value="Pleckstrin-homology domain (PH domain)/Phosphotyrosine-binding domain (PTB)"/>
    <property type="match status" value="1"/>
</dbReference>
<accession>A0AAD9FXE8</accession>
<protein>
    <submittedName>
        <fullName evidence="6">Regulator of volume decrease after cellular swelling-domain-containing protein</fullName>
    </submittedName>
</protein>
<feature type="region of interest" description="Disordered" evidence="5">
    <location>
        <begin position="1"/>
        <end position="32"/>
    </location>
</feature>
<dbReference type="InterPro" id="IPR011993">
    <property type="entry name" value="PH-like_dom_sf"/>
</dbReference>
<evidence type="ECO:0000256" key="1">
    <source>
        <dbReference type="ARBA" id="ARBA00004123"/>
    </source>
</evidence>
<comment type="caution">
    <text evidence="6">The sequence shown here is derived from an EMBL/GenBank/DDBJ whole genome shotgun (WGS) entry which is preliminary data.</text>
</comment>
<evidence type="ECO:0000313" key="6">
    <source>
        <dbReference type="EMBL" id="KAK1928052.1"/>
    </source>
</evidence>
<dbReference type="EMBL" id="JAODAN010000001">
    <property type="protein sequence ID" value="KAK1928052.1"/>
    <property type="molecule type" value="Genomic_DNA"/>
</dbReference>
<keyword evidence="3" id="KW-0963">Cytoplasm</keyword>
<keyword evidence="7" id="KW-1185">Reference proteome</keyword>
<dbReference type="GO" id="GO:0045292">
    <property type="term" value="P:mRNA cis splicing, via spliceosome"/>
    <property type="evidence" value="ECO:0007669"/>
    <property type="project" value="TreeGrafter"/>
</dbReference>
<feature type="compositionally biased region" description="Acidic residues" evidence="5">
    <location>
        <begin position="171"/>
        <end position="195"/>
    </location>
</feature>
<dbReference type="GO" id="GO:0034715">
    <property type="term" value="C:pICln-Sm protein complex"/>
    <property type="evidence" value="ECO:0007669"/>
    <property type="project" value="TreeGrafter"/>
</dbReference>
<dbReference type="GO" id="GO:0005681">
    <property type="term" value="C:spliceosomal complex"/>
    <property type="evidence" value="ECO:0007669"/>
    <property type="project" value="TreeGrafter"/>
</dbReference>
<keyword evidence="4" id="KW-0539">Nucleus</keyword>
<dbReference type="InterPro" id="IPR039924">
    <property type="entry name" value="ICln/Lot5/Saf5"/>
</dbReference>
<organism evidence="6 7">
    <name type="scientific">Papiliotrema laurentii</name>
    <name type="common">Cryptococcus laurentii</name>
    <dbReference type="NCBI Taxonomy" id="5418"/>
    <lineage>
        <taxon>Eukaryota</taxon>
        <taxon>Fungi</taxon>
        <taxon>Dikarya</taxon>
        <taxon>Basidiomycota</taxon>
        <taxon>Agaricomycotina</taxon>
        <taxon>Tremellomycetes</taxon>
        <taxon>Tremellales</taxon>
        <taxon>Rhynchogastremaceae</taxon>
        <taxon>Papiliotrema</taxon>
    </lineage>
</organism>
<proteinExistence type="predicted"/>